<dbReference type="PANTHER" id="PTHR30273">
    <property type="entry name" value="PERIPLASMIC SIGNAL SENSOR AND SIGMA FACTOR ACTIVATOR FECR-RELATED"/>
    <property type="match status" value="1"/>
</dbReference>
<dbReference type="InterPro" id="IPR012373">
    <property type="entry name" value="Ferrdict_sens_TM"/>
</dbReference>
<accession>U2HTN5</accession>
<dbReference type="PATRIC" id="fig|1346330.5.peg.3189"/>
<evidence type="ECO:0000259" key="3">
    <source>
        <dbReference type="Pfam" id="PF16344"/>
    </source>
</evidence>
<dbReference type="AlphaFoldDB" id="U2HTN5"/>
<keyword evidence="1" id="KW-0472">Membrane</keyword>
<dbReference type="PANTHER" id="PTHR30273:SF2">
    <property type="entry name" value="PROTEIN FECR"/>
    <property type="match status" value="1"/>
</dbReference>
<dbReference type="FunFam" id="2.60.120.1440:FF:000001">
    <property type="entry name" value="Putative anti-sigma factor"/>
    <property type="match status" value="1"/>
</dbReference>
<gene>
    <name evidence="4" type="ORF">M472_07640</name>
</gene>
<proteinExistence type="predicted"/>
<dbReference type="Gene3D" id="2.60.120.1440">
    <property type="match status" value="1"/>
</dbReference>
<dbReference type="EMBL" id="ATDL01000016">
    <property type="protein sequence ID" value="ERJ58635.1"/>
    <property type="molecule type" value="Genomic_DNA"/>
</dbReference>
<dbReference type="InterPro" id="IPR006860">
    <property type="entry name" value="FecR"/>
</dbReference>
<reference evidence="4 5" key="1">
    <citation type="journal article" date="2013" name="Genome Announc.">
        <title>The Draft Genome Sequence of Sphingomonas paucimobilis Strain HER1398 (Proteobacteria), Host to the Giant PAU Phage, Indicates That It Is a Member of the Genus Sphingobacterium (Bacteroidetes).</title>
        <authorList>
            <person name="White R.A.III."/>
            <person name="Suttle C.A."/>
        </authorList>
    </citation>
    <scope>NUCLEOTIDE SEQUENCE [LARGE SCALE GENOMIC DNA]</scope>
    <source>
        <strain evidence="4 5">HER1398</strain>
    </source>
</reference>
<protein>
    <recommendedName>
        <fullName evidence="6">FecR protein domain-containing protein</fullName>
    </recommendedName>
</protein>
<sequence>MKKNQFNKLLKRYKKGKATGEEKAFVEGWYNYHAGLERLALPEDGVLEEDLLNIWQNISTEQAPAARIVRWKRFYVAASVVACVLIGGLSIFTLSDLFKQDSVVNITGAYPFPMLNDPKNQGIGAYDAYVQLGSGPMINLDSIKPDHAFSYDKVSLSKEEDGTIVYKKNTNKWDPITANHAIHTVKVPKAKQSKIVLSDGTKVWLNSESSISFPEVFAWNERNVEVTGEVYFEVKRDVSKPFYVKTKDAVVKVLGTSFNVTAYGDENLSSTTLITGSVNVFAPTADGSMIAGTDRTLVPGEQWTINKTNKKVSLQTVDLKDIIAWKDGLISFTNLDLKSIMKKAARWYDVEVEYESYDQDRRFTGGISSRTTLQEFIRIMDLYQVKVEDQGGRKLVVRSK</sequence>
<evidence type="ECO:0000256" key="1">
    <source>
        <dbReference type="SAM" id="Phobius"/>
    </source>
</evidence>
<evidence type="ECO:0000259" key="2">
    <source>
        <dbReference type="Pfam" id="PF04773"/>
    </source>
</evidence>
<comment type="caution">
    <text evidence="4">The sequence shown here is derived from an EMBL/GenBank/DDBJ whole genome shotgun (WGS) entry which is preliminary data.</text>
</comment>
<keyword evidence="5" id="KW-1185">Reference proteome</keyword>
<evidence type="ECO:0000313" key="5">
    <source>
        <dbReference type="Proteomes" id="UP000016584"/>
    </source>
</evidence>
<organism evidence="4 5">
    <name type="scientific">Sphingobacterium paucimobilis HER1398</name>
    <dbReference type="NCBI Taxonomy" id="1346330"/>
    <lineage>
        <taxon>Bacteria</taxon>
        <taxon>Pseudomonadati</taxon>
        <taxon>Bacteroidota</taxon>
        <taxon>Sphingobacteriia</taxon>
        <taxon>Sphingobacteriales</taxon>
        <taxon>Sphingobacteriaceae</taxon>
        <taxon>Sphingobacterium</taxon>
    </lineage>
</organism>
<dbReference type="OrthoDB" id="1099963at2"/>
<name>U2HTN5_9SPHI</name>
<dbReference type="Proteomes" id="UP000016584">
    <property type="component" value="Unassembled WGS sequence"/>
</dbReference>
<dbReference type="GO" id="GO:0016989">
    <property type="term" value="F:sigma factor antagonist activity"/>
    <property type="evidence" value="ECO:0007669"/>
    <property type="project" value="TreeGrafter"/>
</dbReference>
<dbReference type="Gene3D" id="3.55.50.30">
    <property type="match status" value="1"/>
</dbReference>
<dbReference type="Pfam" id="PF04773">
    <property type="entry name" value="FecR"/>
    <property type="match status" value="1"/>
</dbReference>
<feature type="transmembrane region" description="Helical" evidence="1">
    <location>
        <begin position="74"/>
        <end position="94"/>
    </location>
</feature>
<keyword evidence="1" id="KW-0812">Transmembrane</keyword>
<dbReference type="STRING" id="1346330.M472_07640"/>
<evidence type="ECO:0008006" key="6">
    <source>
        <dbReference type="Google" id="ProtNLM"/>
    </source>
</evidence>
<dbReference type="eggNOG" id="COG3712">
    <property type="taxonomic scope" value="Bacteria"/>
</dbReference>
<evidence type="ECO:0000313" key="4">
    <source>
        <dbReference type="EMBL" id="ERJ58635.1"/>
    </source>
</evidence>
<keyword evidence="1" id="KW-1133">Transmembrane helix</keyword>
<dbReference type="RefSeq" id="WP_021071334.1">
    <property type="nucleotide sequence ID" value="NZ_ATDL01000016.1"/>
</dbReference>
<feature type="domain" description="FecR protein" evidence="2">
    <location>
        <begin position="184"/>
        <end position="278"/>
    </location>
</feature>
<dbReference type="InterPro" id="IPR032508">
    <property type="entry name" value="FecR_C"/>
</dbReference>
<feature type="domain" description="Protein FecR C-terminal" evidence="3">
    <location>
        <begin position="330"/>
        <end position="388"/>
    </location>
</feature>
<dbReference type="Pfam" id="PF16344">
    <property type="entry name" value="FecR_C"/>
    <property type="match status" value="1"/>
</dbReference>